<evidence type="ECO:0000313" key="3">
    <source>
        <dbReference type="Proteomes" id="UP000822688"/>
    </source>
</evidence>
<dbReference type="AlphaFoldDB" id="A0A8T0ILG4"/>
<gene>
    <name evidence="2" type="ORF">KC19_3G222200</name>
</gene>
<dbReference type="EMBL" id="CM026423">
    <property type="protein sequence ID" value="KAG0584610.1"/>
    <property type="molecule type" value="Genomic_DNA"/>
</dbReference>
<protein>
    <submittedName>
        <fullName evidence="2">Uncharacterized protein</fullName>
    </submittedName>
</protein>
<sequence length="135" mass="14108">MQSPCAQSITAPSPRSPAIPLPPSPAPSPASTISRLMPFIRLSVSRDCHCLDSELELESEPELASELGRLESELEVGEEFEASCVVWEGGSVGLGVRACDASVGANGDSEVNCSGRHVILGGGGMVFRWGWVVGV</sequence>
<reference evidence="2" key="1">
    <citation type="submission" date="2020-06" db="EMBL/GenBank/DDBJ databases">
        <title>WGS assembly of Ceratodon purpureus strain R40.</title>
        <authorList>
            <person name="Carey S.B."/>
            <person name="Jenkins J."/>
            <person name="Shu S."/>
            <person name="Lovell J.T."/>
            <person name="Sreedasyam A."/>
            <person name="Maumus F."/>
            <person name="Tiley G.P."/>
            <person name="Fernandez-Pozo N."/>
            <person name="Barry K."/>
            <person name="Chen C."/>
            <person name="Wang M."/>
            <person name="Lipzen A."/>
            <person name="Daum C."/>
            <person name="Saski C.A."/>
            <person name="Payton A.C."/>
            <person name="Mcbreen J.C."/>
            <person name="Conrad R.E."/>
            <person name="Kollar L.M."/>
            <person name="Olsson S."/>
            <person name="Huttunen S."/>
            <person name="Landis J.B."/>
            <person name="Wickett N.J."/>
            <person name="Johnson M.G."/>
            <person name="Rensing S.A."/>
            <person name="Grimwood J."/>
            <person name="Schmutz J."/>
            <person name="Mcdaniel S.F."/>
        </authorList>
    </citation>
    <scope>NUCLEOTIDE SEQUENCE</scope>
    <source>
        <strain evidence="2">R40</strain>
    </source>
</reference>
<name>A0A8T0ILG4_CERPU</name>
<feature type="compositionally biased region" description="Polar residues" evidence="1">
    <location>
        <begin position="1"/>
        <end position="10"/>
    </location>
</feature>
<evidence type="ECO:0000313" key="2">
    <source>
        <dbReference type="EMBL" id="KAG0584610.1"/>
    </source>
</evidence>
<proteinExistence type="predicted"/>
<comment type="caution">
    <text evidence="2">The sequence shown here is derived from an EMBL/GenBank/DDBJ whole genome shotgun (WGS) entry which is preliminary data.</text>
</comment>
<dbReference type="Proteomes" id="UP000822688">
    <property type="component" value="Chromosome 3"/>
</dbReference>
<organism evidence="2 3">
    <name type="scientific">Ceratodon purpureus</name>
    <name type="common">Fire moss</name>
    <name type="synonym">Dicranum purpureum</name>
    <dbReference type="NCBI Taxonomy" id="3225"/>
    <lineage>
        <taxon>Eukaryota</taxon>
        <taxon>Viridiplantae</taxon>
        <taxon>Streptophyta</taxon>
        <taxon>Embryophyta</taxon>
        <taxon>Bryophyta</taxon>
        <taxon>Bryophytina</taxon>
        <taxon>Bryopsida</taxon>
        <taxon>Dicranidae</taxon>
        <taxon>Pseudoditrichales</taxon>
        <taxon>Ditrichaceae</taxon>
        <taxon>Ceratodon</taxon>
    </lineage>
</organism>
<evidence type="ECO:0000256" key="1">
    <source>
        <dbReference type="SAM" id="MobiDB-lite"/>
    </source>
</evidence>
<keyword evidence="3" id="KW-1185">Reference proteome</keyword>
<feature type="compositionally biased region" description="Pro residues" evidence="1">
    <location>
        <begin position="14"/>
        <end position="28"/>
    </location>
</feature>
<feature type="region of interest" description="Disordered" evidence="1">
    <location>
        <begin position="1"/>
        <end position="30"/>
    </location>
</feature>
<accession>A0A8T0ILG4</accession>